<gene>
    <name evidence="1" type="ORF">ACKI1S_50055</name>
</gene>
<dbReference type="Gene3D" id="3.30.559.10">
    <property type="entry name" value="Chloramphenicol acetyltransferase-like domain"/>
    <property type="match status" value="1"/>
</dbReference>
<evidence type="ECO:0000313" key="2">
    <source>
        <dbReference type="Proteomes" id="UP001631993"/>
    </source>
</evidence>
<feature type="non-terminal residue" evidence="1">
    <location>
        <position position="1"/>
    </location>
</feature>
<evidence type="ECO:0008006" key="3">
    <source>
        <dbReference type="Google" id="ProtNLM"/>
    </source>
</evidence>
<keyword evidence="2" id="KW-1185">Reference proteome</keyword>
<proteinExistence type="predicted"/>
<dbReference type="RefSeq" id="WP_409085794.1">
    <property type="nucleotide sequence ID" value="NZ_JBJVMW010000382.1"/>
</dbReference>
<feature type="non-terminal residue" evidence="1">
    <location>
        <position position="72"/>
    </location>
</feature>
<name>A0ABW9J1G0_STRGJ</name>
<protein>
    <recommendedName>
        <fullName evidence="3">Condensation domain-containing protein</fullName>
    </recommendedName>
</protein>
<sequence>EVGLRTLFEVPTPAGLAGRLGQADEARPALVVGVRPERVPLSYAQRRLWFIGQLEGPSATYNIPMTVRLSGG</sequence>
<evidence type="ECO:0000313" key="1">
    <source>
        <dbReference type="EMBL" id="MFM9654056.1"/>
    </source>
</evidence>
<dbReference type="EMBL" id="JBJVNE010000817">
    <property type="protein sequence ID" value="MFM9654056.1"/>
    <property type="molecule type" value="Genomic_DNA"/>
</dbReference>
<comment type="caution">
    <text evidence="1">The sequence shown here is derived from an EMBL/GenBank/DDBJ whole genome shotgun (WGS) entry which is preliminary data.</text>
</comment>
<dbReference type="InterPro" id="IPR023213">
    <property type="entry name" value="CAT-like_dom_sf"/>
</dbReference>
<organism evidence="1 2">
    <name type="scientific">Streptomyces galilaeus</name>
    <dbReference type="NCBI Taxonomy" id="33899"/>
    <lineage>
        <taxon>Bacteria</taxon>
        <taxon>Bacillati</taxon>
        <taxon>Actinomycetota</taxon>
        <taxon>Actinomycetes</taxon>
        <taxon>Kitasatosporales</taxon>
        <taxon>Streptomycetaceae</taxon>
        <taxon>Streptomyces</taxon>
    </lineage>
</organism>
<reference evidence="1 2" key="1">
    <citation type="submission" date="2024-12" db="EMBL/GenBank/DDBJ databases">
        <title>Forecasting of Potato common scab and diversities of Pathogenic streptomyces spp. in china.</title>
        <authorList>
            <person name="Handique U."/>
            <person name="Wu J."/>
        </authorList>
    </citation>
    <scope>NUCLEOTIDE SEQUENCE [LARGE SCALE GENOMIC DNA]</scope>
    <source>
        <strain evidence="1 2">ZRIMU1585</strain>
    </source>
</reference>
<dbReference type="SUPFAM" id="SSF52777">
    <property type="entry name" value="CoA-dependent acyltransferases"/>
    <property type="match status" value="1"/>
</dbReference>
<dbReference type="Proteomes" id="UP001631993">
    <property type="component" value="Unassembled WGS sequence"/>
</dbReference>
<accession>A0ABW9J1G0</accession>